<dbReference type="Pfam" id="PF03004">
    <property type="entry name" value="Transposase_24"/>
    <property type="match status" value="1"/>
</dbReference>
<dbReference type="InterPro" id="IPR004252">
    <property type="entry name" value="Probable_transposase_24"/>
</dbReference>
<evidence type="ECO:0000313" key="4">
    <source>
        <dbReference type="EMBL" id="JAT55787.1"/>
    </source>
</evidence>
<reference evidence="3" key="1">
    <citation type="submission" date="2015-07" db="EMBL/GenBank/DDBJ databases">
        <title>Transcriptome Assembly of Anthurium amnicola.</title>
        <authorList>
            <person name="Suzuki J."/>
        </authorList>
    </citation>
    <scope>NUCLEOTIDE SEQUENCE</scope>
</reference>
<dbReference type="EMBL" id="GDJX01012149">
    <property type="protein sequence ID" value="JAT55787.1"/>
    <property type="molecule type" value="Transcribed_RNA"/>
</dbReference>
<feature type="region of interest" description="Disordered" evidence="2">
    <location>
        <begin position="187"/>
        <end position="208"/>
    </location>
</feature>
<evidence type="ECO:0000313" key="3">
    <source>
        <dbReference type="EMBL" id="JAT47399.1"/>
    </source>
</evidence>
<feature type="region of interest" description="Disordered" evidence="2">
    <location>
        <begin position="68"/>
        <end position="115"/>
    </location>
</feature>
<dbReference type="EMBL" id="GDJX01020537">
    <property type="protein sequence ID" value="JAT47399.1"/>
    <property type="molecule type" value="Transcribed_RNA"/>
</dbReference>
<feature type="compositionally biased region" description="Polar residues" evidence="2">
    <location>
        <begin position="85"/>
        <end position="109"/>
    </location>
</feature>
<keyword evidence="1" id="KW-0175">Coiled coil</keyword>
<gene>
    <name evidence="3" type="primary">At4g04430_2</name>
    <name evidence="4" type="synonym">At4g04430_1</name>
    <name evidence="3" type="ORF">g.81545</name>
    <name evidence="4" type="ORF">g.81546</name>
</gene>
<dbReference type="PANTHER" id="PTHR33144:SF45">
    <property type="entry name" value="TRANSPOSASE TNP1_EN_SPM-LIKE DOMAIN-CONTAINING PROTEIN"/>
    <property type="match status" value="1"/>
</dbReference>
<proteinExistence type="predicted"/>
<accession>A0A1D1XYB8</accession>
<feature type="compositionally biased region" description="Low complexity" evidence="2">
    <location>
        <begin position="192"/>
        <end position="206"/>
    </location>
</feature>
<feature type="coiled-coil region" evidence="1">
    <location>
        <begin position="512"/>
        <end position="571"/>
    </location>
</feature>
<protein>
    <submittedName>
        <fullName evidence="3">Putative transposase-like protein At4g04430</fullName>
    </submittedName>
</protein>
<feature type="region of interest" description="Disordered" evidence="2">
    <location>
        <begin position="222"/>
        <end position="248"/>
    </location>
</feature>
<organism evidence="3">
    <name type="scientific">Anthurium amnicola</name>
    <dbReference type="NCBI Taxonomy" id="1678845"/>
    <lineage>
        <taxon>Eukaryota</taxon>
        <taxon>Viridiplantae</taxon>
        <taxon>Streptophyta</taxon>
        <taxon>Embryophyta</taxon>
        <taxon>Tracheophyta</taxon>
        <taxon>Spermatophyta</taxon>
        <taxon>Magnoliopsida</taxon>
        <taxon>Liliopsida</taxon>
        <taxon>Araceae</taxon>
        <taxon>Pothoideae</taxon>
        <taxon>Potheae</taxon>
        <taxon>Anthurium</taxon>
    </lineage>
</organism>
<evidence type="ECO:0000256" key="1">
    <source>
        <dbReference type="SAM" id="Coils"/>
    </source>
</evidence>
<dbReference type="PANTHER" id="PTHR33144">
    <property type="entry name" value="OS10G0409366 PROTEIN-RELATED"/>
    <property type="match status" value="1"/>
</dbReference>
<feature type="non-terminal residue" evidence="3">
    <location>
        <position position="1"/>
    </location>
</feature>
<name>A0A1D1XYB8_9ARAE</name>
<dbReference type="AlphaFoldDB" id="A0A1D1XYB8"/>
<sequence>LEALSRTAGIDGTLEPFLPFLPITRCDRRLCRSSGATTADGGFFRCATMSRMRTRGSMRHLELLKREDQKLQPQTVEPHTPVPVNATSQSCSPEQQSLVSQHLNSSGSKNRMRTRASMRSLELLTKEEPQIQPQAVELQSSTPIPSPQQLSLETHPLDASCSINSQKRILASTDSPEVLSRVDGQLKSQLVHHQSSQPPTQSQPHHVGPQSLALIHSSLAGSPERQPLESQPLDSAGSAKKRRRTRGPTRCLDLFTGEDEQPLHVAANEFGQPIGPNARKLTSFLGTVTRDPKKAPLLWHDWRSMPQEYKDRMWENVQEKFQVGDDLKDWVMMSLATKWRNFKAYLKKKHYDGKAGKDCLAIHDKRVDQAHWQELVRFWDSEKGQLRSSTNKANRSKLHAIHTAGSKSFAMIREELRIKRPDFQNPSLTEVYVLTHTRKDGLPVDEASAAVIAKLSEDFSEKETSECNTSKDENEILTQILGEDRHGRVRTIGLGPSPTDIYGPKPTRTQALQMVNEIKKTAEEKLTKMTEQMNAMKAEQAGMKAEQVEMKQKYEDRLAELQTQLQAVMQMVQGNNMNFQPLEPFSLQHFVSSTSSHLLQPLMANSTMGMGSSFPSILRRRKVIGEIPSEYTSPHE</sequence>
<evidence type="ECO:0000256" key="2">
    <source>
        <dbReference type="SAM" id="MobiDB-lite"/>
    </source>
</evidence>